<dbReference type="GO" id="GO:0048306">
    <property type="term" value="F:calcium-dependent protein binding"/>
    <property type="evidence" value="ECO:0007669"/>
    <property type="project" value="UniProtKB-ARBA"/>
</dbReference>
<feature type="domain" description="EF-hand" evidence="7">
    <location>
        <begin position="1"/>
        <end position="35"/>
    </location>
</feature>
<proteinExistence type="predicted"/>
<dbReference type="InterPro" id="IPR011992">
    <property type="entry name" value="EF-hand-dom_pair"/>
</dbReference>
<dbReference type="Proteomes" id="UP000054498">
    <property type="component" value="Unassembled WGS sequence"/>
</dbReference>
<dbReference type="GO" id="GO:0005737">
    <property type="term" value="C:cytoplasm"/>
    <property type="evidence" value="ECO:0007669"/>
    <property type="project" value="UniProtKB-SubCell"/>
</dbReference>
<evidence type="ECO:0000259" key="7">
    <source>
        <dbReference type="PROSITE" id="PS50222"/>
    </source>
</evidence>
<sequence length="240" mass="27239">MGDQLRQWFNSIDVDGSGHLDARELQRALALGNLNFDLTDVDGMVRAFDQNSTRNLGYDEFQRLHNFLVNVQNSFQAFDRDRSGRLSTDEVNAALRQAGFNLDPPAVAALIDRYDPDNNKQLSLDEYIRACLFLQTGTRTFAAFDPHRTGVQRSLVRGLLTELAHHVNLMEQHLVNEKNARLHAEAMLDAERHGSSGEAAQLQQDLRARQGEVDHLRTQLAALEHDLEDARHRLEDSEEQ</sequence>
<keyword evidence="2" id="KW-0963">Cytoplasm</keyword>
<dbReference type="GeneID" id="25734012"/>
<dbReference type="PANTHER" id="PTHR46212">
    <property type="entry name" value="PEFLIN"/>
    <property type="match status" value="1"/>
</dbReference>
<reference evidence="8 9" key="1">
    <citation type="journal article" date="2013" name="BMC Genomics">
        <title>Reconstruction of the lipid metabolism for the microalga Monoraphidium neglectum from its genome sequence reveals characteristics suitable for biofuel production.</title>
        <authorList>
            <person name="Bogen C."/>
            <person name="Al-Dilaimi A."/>
            <person name="Albersmeier A."/>
            <person name="Wichmann J."/>
            <person name="Grundmann M."/>
            <person name="Rupp O."/>
            <person name="Lauersen K.J."/>
            <person name="Blifernez-Klassen O."/>
            <person name="Kalinowski J."/>
            <person name="Goesmann A."/>
            <person name="Mussgnug J.H."/>
            <person name="Kruse O."/>
        </authorList>
    </citation>
    <scope>NUCLEOTIDE SEQUENCE [LARGE SCALE GENOMIC DNA]</scope>
    <source>
        <strain evidence="8 9">SAG 48.87</strain>
    </source>
</reference>
<evidence type="ECO:0000313" key="8">
    <source>
        <dbReference type="EMBL" id="KIZ06329.1"/>
    </source>
</evidence>
<comment type="subcellular location">
    <subcellularLocation>
        <location evidence="1">Cytoplasm</location>
    </subcellularLocation>
</comment>
<feature type="region of interest" description="Disordered" evidence="6">
    <location>
        <begin position="190"/>
        <end position="210"/>
    </location>
</feature>
<dbReference type="InterPro" id="IPR051426">
    <property type="entry name" value="Peflin/Sorcin_CaBP"/>
</dbReference>
<dbReference type="KEGG" id="mng:MNEG_1627"/>
<evidence type="ECO:0000313" key="9">
    <source>
        <dbReference type="Proteomes" id="UP000054498"/>
    </source>
</evidence>
<dbReference type="EMBL" id="KK100386">
    <property type="protein sequence ID" value="KIZ06329.1"/>
    <property type="molecule type" value="Genomic_DNA"/>
</dbReference>
<dbReference type="PANTHER" id="PTHR46212:SF3">
    <property type="entry name" value="GH27120P"/>
    <property type="match status" value="1"/>
</dbReference>
<evidence type="ECO:0000256" key="2">
    <source>
        <dbReference type="ARBA" id="ARBA00022490"/>
    </source>
</evidence>
<evidence type="ECO:0000256" key="3">
    <source>
        <dbReference type="ARBA" id="ARBA00022723"/>
    </source>
</evidence>
<keyword evidence="5" id="KW-0106">Calcium</keyword>
<dbReference type="Pfam" id="PF13499">
    <property type="entry name" value="EF-hand_7"/>
    <property type="match status" value="2"/>
</dbReference>
<keyword evidence="9" id="KW-1185">Reference proteome</keyword>
<dbReference type="OrthoDB" id="186625at2759"/>
<dbReference type="GO" id="GO:0005509">
    <property type="term" value="F:calcium ion binding"/>
    <property type="evidence" value="ECO:0007669"/>
    <property type="project" value="InterPro"/>
</dbReference>
<organism evidence="8 9">
    <name type="scientific">Monoraphidium neglectum</name>
    <dbReference type="NCBI Taxonomy" id="145388"/>
    <lineage>
        <taxon>Eukaryota</taxon>
        <taxon>Viridiplantae</taxon>
        <taxon>Chlorophyta</taxon>
        <taxon>core chlorophytes</taxon>
        <taxon>Chlorophyceae</taxon>
        <taxon>CS clade</taxon>
        <taxon>Sphaeropleales</taxon>
        <taxon>Selenastraceae</taxon>
        <taxon>Monoraphidium</taxon>
    </lineage>
</organism>
<dbReference type="InterPro" id="IPR018247">
    <property type="entry name" value="EF_Hand_1_Ca_BS"/>
</dbReference>
<dbReference type="RefSeq" id="XP_013905348.1">
    <property type="nucleotide sequence ID" value="XM_014049894.1"/>
</dbReference>
<dbReference type="InterPro" id="IPR002048">
    <property type="entry name" value="EF_hand_dom"/>
</dbReference>
<gene>
    <name evidence="8" type="ORF">MNEG_1627</name>
</gene>
<dbReference type="PROSITE" id="PS00018">
    <property type="entry name" value="EF_HAND_1"/>
    <property type="match status" value="3"/>
</dbReference>
<protein>
    <submittedName>
        <fullName evidence="8">Peflin</fullName>
    </submittedName>
</protein>
<keyword evidence="3" id="KW-0479">Metal-binding</keyword>
<evidence type="ECO:0000256" key="1">
    <source>
        <dbReference type="ARBA" id="ARBA00004496"/>
    </source>
</evidence>
<dbReference type="Gene3D" id="1.10.238.10">
    <property type="entry name" value="EF-hand"/>
    <property type="match status" value="1"/>
</dbReference>
<dbReference type="PROSITE" id="PS50222">
    <property type="entry name" value="EF_HAND_2"/>
    <property type="match status" value="2"/>
</dbReference>
<dbReference type="STRING" id="145388.A0A0D2LIP7"/>
<evidence type="ECO:0000256" key="5">
    <source>
        <dbReference type="ARBA" id="ARBA00022837"/>
    </source>
</evidence>
<evidence type="ECO:0000256" key="6">
    <source>
        <dbReference type="SAM" id="MobiDB-lite"/>
    </source>
</evidence>
<evidence type="ECO:0000256" key="4">
    <source>
        <dbReference type="ARBA" id="ARBA00022737"/>
    </source>
</evidence>
<dbReference type="SMART" id="SM00054">
    <property type="entry name" value="EFh"/>
    <property type="match status" value="3"/>
</dbReference>
<accession>A0A0D2LIP7</accession>
<feature type="domain" description="EF-hand" evidence="7">
    <location>
        <begin position="66"/>
        <end position="101"/>
    </location>
</feature>
<name>A0A0D2LIP7_9CHLO</name>
<keyword evidence="4" id="KW-0677">Repeat</keyword>
<dbReference type="AlphaFoldDB" id="A0A0D2LIP7"/>
<dbReference type="SUPFAM" id="SSF47473">
    <property type="entry name" value="EF-hand"/>
    <property type="match status" value="1"/>
</dbReference>